<evidence type="ECO:0000256" key="1">
    <source>
        <dbReference type="ARBA" id="ARBA00023125"/>
    </source>
</evidence>
<keyword evidence="2" id="KW-0963">Cytoplasm</keyword>
<dbReference type="OMA" id="MGNMMKQ"/>
<dbReference type="GO" id="GO:0043590">
    <property type="term" value="C:bacterial nucleoid"/>
    <property type="evidence" value="ECO:0007669"/>
    <property type="project" value="UniProtKB-UniRule"/>
</dbReference>
<dbReference type="GeneID" id="92727775"/>
<dbReference type="Pfam" id="PF02575">
    <property type="entry name" value="YbaB_DNA_bd"/>
    <property type="match status" value="1"/>
</dbReference>
<dbReference type="Gene3D" id="3.30.1310.10">
    <property type="entry name" value="Nucleoid-associated protein YbaB-like domain"/>
    <property type="match status" value="1"/>
</dbReference>
<dbReference type="EMBL" id="QFRA01000037">
    <property type="protein sequence ID" value="PZR03502.1"/>
    <property type="molecule type" value="Genomic_DNA"/>
</dbReference>
<dbReference type="PANTHER" id="PTHR33449">
    <property type="entry name" value="NUCLEOID-ASSOCIATED PROTEIN YBAB"/>
    <property type="match status" value="1"/>
</dbReference>
<evidence type="ECO:0000313" key="4">
    <source>
        <dbReference type="Proteomes" id="UP000249432"/>
    </source>
</evidence>
<proteinExistence type="inferred from homology"/>
<gene>
    <name evidence="3" type="ORF">DI525_09850</name>
</gene>
<comment type="subcellular location">
    <subcellularLocation>
        <location evidence="2">Cytoplasm</location>
        <location evidence="2">Nucleoid</location>
    </subcellularLocation>
</comment>
<name>A0A133Z357_9CORY</name>
<dbReference type="HAMAP" id="MF_00274">
    <property type="entry name" value="DNA_YbaB_EbfC"/>
    <property type="match status" value="1"/>
</dbReference>
<evidence type="ECO:0000313" key="3">
    <source>
        <dbReference type="EMBL" id="PZR03502.1"/>
    </source>
</evidence>
<dbReference type="OrthoDB" id="9809370at2"/>
<comment type="subunit">
    <text evidence="2">Homodimer.</text>
</comment>
<accession>A0A133Z357</accession>
<dbReference type="GO" id="GO:0005829">
    <property type="term" value="C:cytosol"/>
    <property type="evidence" value="ECO:0007669"/>
    <property type="project" value="TreeGrafter"/>
</dbReference>
<dbReference type="RefSeq" id="WP_012730825.1">
    <property type="nucleotide sequence ID" value="NZ_CAKZHK010000004.1"/>
</dbReference>
<dbReference type="PIRSF" id="PIRSF004555">
    <property type="entry name" value="UCP004555"/>
    <property type="match status" value="1"/>
</dbReference>
<dbReference type="NCBIfam" id="TIGR00103">
    <property type="entry name" value="DNA_YbaB_EbfC"/>
    <property type="match status" value="1"/>
</dbReference>
<reference evidence="3 4" key="1">
    <citation type="submission" date="2017-08" db="EMBL/GenBank/DDBJ databases">
        <title>Infants hospitalized years apart are colonized by the same room-sourced microbial strains.</title>
        <authorList>
            <person name="Brooks B."/>
            <person name="Olm M.R."/>
            <person name="Firek B.A."/>
            <person name="Baker R."/>
            <person name="Thomas B.C."/>
            <person name="Morowitz M.J."/>
            <person name="Banfield J.F."/>
        </authorList>
    </citation>
    <scope>NUCLEOTIDE SEQUENCE [LARGE SCALE GENOMIC DNA]</scope>
    <source>
        <strain evidence="3">S2_003_000_R1_3</strain>
    </source>
</reference>
<dbReference type="AlphaFoldDB" id="A0A133Z357"/>
<dbReference type="Proteomes" id="UP000249432">
    <property type="component" value="Unassembled WGS sequence"/>
</dbReference>
<keyword evidence="1 2" id="KW-0238">DNA-binding</keyword>
<dbReference type="GO" id="GO:0003677">
    <property type="term" value="F:DNA binding"/>
    <property type="evidence" value="ECO:0007669"/>
    <property type="project" value="UniProtKB-UniRule"/>
</dbReference>
<dbReference type="SMR" id="A0A133Z357"/>
<dbReference type="InterPro" id="IPR036894">
    <property type="entry name" value="YbaB-like_sf"/>
</dbReference>
<dbReference type="InterPro" id="IPR004401">
    <property type="entry name" value="YbaB/EbfC"/>
</dbReference>
<organism evidence="3 4">
    <name type="scientific">Corynebacterium kroppenstedtii</name>
    <dbReference type="NCBI Taxonomy" id="161879"/>
    <lineage>
        <taxon>Bacteria</taxon>
        <taxon>Bacillati</taxon>
        <taxon>Actinomycetota</taxon>
        <taxon>Actinomycetes</taxon>
        <taxon>Mycobacteriales</taxon>
        <taxon>Corynebacteriaceae</taxon>
        <taxon>Corynebacterium</taxon>
    </lineage>
</organism>
<comment type="similarity">
    <text evidence="2">Belongs to the YbaB/EbfC family.</text>
</comment>
<comment type="function">
    <text evidence="2">Binds to DNA and alters its conformation. May be involved in regulation of gene expression, nucleoid organization and DNA protection.</text>
</comment>
<dbReference type="SUPFAM" id="SSF82607">
    <property type="entry name" value="YbaB-like"/>
    <property type="match status" value="1"/>
</dbReference>
<evidence type="ECO:0000256" key="2">
    <source>
        <dbReference type="HAMAP-Rule" id="MF_00274"/>
    </source>
</evidence>
<sequence length="100" mass="10643">MAEPDFNEIMAQAQQMQEELQRVQGEIAQSEISGSAGNGLVKVTMKGTGEVTNVTIDKSVVDPDDVDTLQDLVLGALQDANTALQSYAQEKMGPFSQALG</sequence>
<protein>
    <recommendedName>
        <fullName evidence="2">Nucleoid-associated protein DI525_09850</fullName>
    </recommendedName>
</protein>
<dbReference type="PANTHER" id="PTHR33449:SF1">
    <property type="entry name" value="NUCLEOID-ASSOCIATED PROTEIN YBAB"/>
    <property type="match status" value="1"/>
</dbReference>
<comment type="caution">
    <text evidence="3">The sequence shown here is derived from an EMBL/GenBank/DDBJ whole genome shotgun (WGS) entry which is preliminary data.</text>
</comment>